<comment type="similarity">
    <text evidence="4 5">Belongs to the RNA methyltransferase RlmH family.</text>
</comment>
<evidence type="ECO:0000313" key="7">
    <source>
        <dbReference type="Proteomes" id="UP000231530"/>
    </source>
</evidence>
<dbReference type="HAMAP" id="MF_00658">
    <property type="entry name" value="23SrRNA_methyltr_H"/>
    <property type="match status" value="1"/>
</dbReference>
<dbReference type="GO" id="GO:0070038">
    <property type="term" value="F:rRNA (pseudouridine-N3-)-methyltransferase activity"/>
    <property type="evidence" value="ECO:0007669"/>
    <property type="project" value="UniProtKB-UniRule"/>
</dbReference>
<evidence type="ECO:0000256" key="1">
    <source>
        <dbReference type="ARBA" id="ARBA00022603"/>
    </source>
</evidence>
<name>A0A2H0TVN4_9BACT</name>
<reference evidence="7" key="1">
    <citation type="submission" date="2017-09" db="EMBL/GenBank/DDBJ databases">
        <title>Depth-based differentiation of microbial function through sediment-hosted aquifers and enrichment of novel symbionts in the deep terrestrial subsurface.</title>
        <authorList>
            <person name="Probst A.J."/>
            <person name="Ladd B."/>
            <person name="Jarett J.K."/>
            <person name="Geller-Mcgrath D.E."/>
            <person name="Sieber C.M.K."/>
            <person name="Emerson J.B."/>
            <person name="Anantharaman K."/>
            <person name="Thomas B.C."/>
            <person name="Malmstrom R."/>
            <person name="Stieglmeier M."/>
            <person name="Klingl A."/>
            <person name="Woyke T."/>
            <person name="Ryan C.M."/>
            <person name="Banfield J.F."/>
        </authorList>
    </citation>
    <scope>NUCLEOTIDE SEQUENCE [LARGE SCALE GENOMIC DNA]</scope>
</reference>
<dbReference type="EMBL" id="PFBY01000036">
    <property type="protein sequence ID" value="PIR76214.1"/>
    <property type="molecule type" value="Genomic_DNA"/>
</dbReference>
<dbReference type="PANTHER" id="PTHR33603">
    <property type="entry name" value="METHYLTRANSFERASE"/>
    <property type="match status" value="1"/>
</dbReference>
<dbReference type="SUPFAM" id="SSF75217">
    <property type="entry name" value="alpha/beta knot"/>
    <property type="match status" value="1"/>
</dbReference>
<keyword evidence="1 5" id="KW-0489">Methyltransferase</keyword>
<evidence type="ECO:0000313" key="6">
    <source>
        <dbReference type="EMBL" id="PIR76214.1"/>
    </source>
</evidence>
<keyword evidence="5" id="KW-0698">rRNA processing</keyword>
<comment type="function">
    <text evidence="5">Specifically methylates the pseudouridine at position 1915 (m3Psi1915) in 23S rRNA.</text>
</comment>
<dbReference type="PANTHER" id="PTHR33603:SF1">
    <property type="entry name" value="RIBOSOMAL RNA LARGE SUBUNIT METHYLTRANSFERASE H"/>
    <property type="match status" value="1"/>
</dbReference>
<dbReference type="CDD" id="cd18081">
    <property type="entry name" value="RlmH-like"/>
    <property type="match status" value="1"/>
</dbReference>
<evidence type="ECO:0000256" key="4">
    <source>
        <dbReference type="ARBA" id="ARBA00038303"/>
    </source>
</evidence>
<dbReference type="AlphaFoldDB" id="A0A2H0TVN4"/>
<dbReference type="Gene3D" id="3.40.1280.10">
    <property type="match status" value="1"/>
</dbReference>
<gene>
    <name evidence="5" type="primary">rlmH</name>
    <name evidence="6" type="ORF">COU32_03005</name>
</gene>
<dbReference type="PIRSF" id="PIRSF004505">
    <property type="entry name" value="MT_bac"/>
    <property type="match status" value="1"/>
</dbReference>
<evidence type="ECO:0000256" key="3">
    <source>
        <dbReference type="ARBA" id="ARBA00022691"/>
    </source>
</evidence>
<keyword evidence="5" id="KW-0963">Cytoplasm</keyword>
<proteinExistence type="inferred from homology"/>
<dbReference type="EC" id="2.1.1.177" evidence="5"/>
<feature type="binding site" evidence="5">
    <location>
        <position position="74"/>
    </location>
    <ligand>
        <name>S-adenosyl-L-methionine</name>
        <dbReference type="ChEBI" id="CHEBI:59789"/>
    </ligand>
</feature>
<keyword evidence="3 5" id="KW-0949">S-adenosyl-L-methionine</keyword>
<organism evidence="6 7">
    <name type="scientific">Candidatus Magasanikbacteria bacterium CG10_big_fil_rev_8_21_14_0_10_42_10</name>
    <dbReference type="NCBI Taxonomy" id="1974649"/>
    <lineage>
        <taxon>Bacteria</taxon>
        <taxon>Candidatus Magasanikiibacteriota</taxon>
    </lineage>
</organism>
<comment type="caution">
    <text evidence="6">The sequence shown here is derived from an EMBL/GenBank/DDBJ whole genome shotgun (WGS) entry which is preliminary data.</text>
</comment>
<dbReference type="InterPro" id="IPR029028">
    <property type="entry name" value="Alpha/beta_knot_MTases"/>
</dbReference>
<feature type="binding site" evidence="5">
    <location>
        <begin position="124"/>
        <end position="129"/>
    </location>
    <ligand>
        <name>S-adenosyl-L-methionine</name>
        <dbReference type="ChEBI" id="CHEBI:59789"/>
    </ligand>
</feature>
<comment type="subunit">
    <text evidence="5">Homodimer.</text>
</comment>
<keyword evidence="2 5" id="KW-0808">Transferase</keyword>
<dbReference type="GO" id="GO:0005737">
    <property type="term" value="C:cytoplasm"/>
    <property type="evidence" value="ECO:0007669"/>
    <property type="project" value="UniProtKB-SubCell"/>
</dbReference>
<dbReference type="Proteomes" id="UP000231530">
    <property type="component" value="Unassembled WGS sequence"/>
</dbReference>
<dbReference type="InterPro" id="IPR029026">
    <property type="entry name" value="tRNA_m1G_MTases_N"/>
</dbReference>
<dbReference type="Pfam" id="PF02590">
    <property type="entry name" value="SPOUT_MTase"/>
    <property type="match status" value="1"/>
</dbReference>
<evidence type="ECO:0000256" key="5">
    <source>
        <dbReference type="HAMAP-Rule" id="MF_00658"/>
    </source>
</evidence>
<sequence length="155" mass="17717">MFNIQIITLGKLKETYWKDAEAEYLKRLTPYAKITLTELKEEAFSSVNERENIQKKEAEKILKTAGDHPVIIALHERGKEMTSPELATLLEKKTEQGLPVTFVIGGPLGLHKSILEKAHLQLSLSQLTFPHNMVRTILLEQVYRSVMIGKGKYHY</sequence>
<comment type="subcellular location">
    <subcellularLocation>
        <location evidence="5">Cytoplasm</location>
    </subcellularLocation>
</comment>
<protein>
    <recommendedName>
        <fullName evidence="5">Ribosomal RNA large subunit methyltransferase H</fullName>
        <ecNumber evidence="5">2.1.1.177</ecNumber>
    </recommendedName>
    <alternativeName>
        <fullName evidence="5">23S rRNA (pseudouridine1915-N3)-methyltransferase</fullName>
    </alternativeName>
    <alternativeName>
        <fullName evidence="5">23S rRNA m3Psi1915 methyltransferase</fullName>
    </alternativeName>
    <alternativeName>
        <fullName evidence="5">rRNA (pseudouridine-N3-)-methyltransferase RlmH</fullName>
    </alternativeName>
</protein>
<dbReference type="InterPro" id="IPR003742">
    <property type="entry name" value="RlmH-like"/>
</dbReference>
<feature type="binding site" evidence="5">
    <location>
        <position position="105"/>
    </location>
    <ligand>
        <name>S-adenosyl-L-methionine</name>
        <dbReference type="ChEBI" id="CHEBI:59789"/>
    </ligand>
</feature>
<comment type="catalytic activity">
    <reaction evidence="5">
        <text>pseudouridine(1915) in 23S rRNA + S-adenosyl-L-methionine = N(3)-methylpseudouridine(1915) in 23S rRNA + S-adenosyl-L-homocysteine + H(+)</text>
        <dbReference type="Rhea" id="RHEA:42752"/>
        <dbReference type="Rhea" id="RHEA-COMP:10221"/>
        <dbReference type="Rhea" id="RHEA-COMP:10222"/>
        <dbReference type="ChEBI" id="CHEBI:15378"/>
        <dbReference type="ChEBI" id="CHEBI:57856"/>
        <dbReference type="ChEBI" id="CHEBI:59789"/>
        <dbReference type="ChEBI" id="CHEBI:65314"/>
        <dbReference type="ChEBI" id="CHEBI:74486"/>
        <dbReference type="EC" id="2.1.1.177"/>
    </reaction>
</comment>
<accession>A0A2H0TVN4</accession>
<evidence type="ECO:0000256" key="2">
    <source>
        <dbReference type="ARBA" id="ARBA00022679"/>
    </source>
</evidence>